<dbReference type="AlphaFoldDB" id="A0A401X994"/>
<reference evidence="1 2" key="1">
    <citation type="submission" date="2016-06" db="EMBL/GenBank/DDBJ databases">
        <title>Acetobacter pasteurianus NBRC 3278 whole genome sequencing project.</title>
        <authorList>
            <person name="Matsutani M."/>
            <person name="Shiwa Y."/>
            <person name="Okamoto-Kainuma A."/>
            <person name="Ishikawa M."/>
            <person name="Koizumi Y."/>
            <person name="Yoshikawa H."/>
            <person name="Yakushi T."/>
            <person name="Matsushita K."/>
        </authorList>
    </citation>
    <scope>NUCLEOTIDE SEQUENCE [LARGE SCALE GENOMIC DNA]</scope>
    <source>
        <strain evidence="1 2">NBRC 3278</strain>
    </source>
</reference>
<proteinExistence type="predicted"/>
<keyword evidence="2" id="KW-1185">Reference proteome</keyword>
<organism evidence="1 2">
    <name type="scientific">Acetobacter pasteurianus NBRC 3278</name>
    <dbReference type="NCBI Taxonomy" id="1226660"/>
    <lineage>
        <taxon>Bacteria</taxon>
        <taxon>Pseudomonadati</taxon>
        <taxon>Pseudomonadota</taxon>
        <taxon>Alphaproteobacteria</taxon>
        <taxon>Acetobacterales</taxon>
        <taxon>Acetobacteraceae</taxon>
        <taxon>Acetobacter</taxon>
    </lineage>
</organism>
<comment type="caution">
    <text evidence="1">The sequence shown here is derived from an EMBL/GenBank/DDBJ whole genome shotgun (WGS) entry which is preliminary data.</text>
</comment>
<evidence type="ECO:0000313" key="2">
    <source>
        <dbReference type="Proteomes" id="UP000287385"/>
    </source>
</evidence>
<accession>A0A401X994</accession>
<dbReference type="EMBL" id="BDEV01000186">
    <property type="protein sequence ID" value="GCD64298.1"/>
    <property type="molecule type" value="Genomic_DNA"/>
</dbReference>
<dbReference type="Proteomes" id="UP000287385">
    <property type="component" value="Unassembled WGS sequence"/>
</dbReference>
<gene>
    <name evidence="1" type="ORF">NBRC3278_3391</name>
</gene>
<name>A0A401X994_ACEPA</name>
<protein>
    <submittedName>
        <fullName evidence="1">Uncharacterized protein</fullName>
    </submittedName>
</protein>
<sequence>MHDRFARAVQHPVNRIQIGAGIEIISQIQLFQILIPVQLLIVGVGDCLEFPFIFRGQHSNGIPTEIGASHGDDVRFPTGNQLIEIISQPVFRVGTDMVEFIYRHQTPIECRDTQFFRREPERRVGANQSLIFTLQKLANSFDLGARDLSFI</sequence>
<evidence type="ECO:0000313" key="1">
    <source>
        <dbReference type="EMBL" id="GCD64298.1"/>
    </source>
</evidence>